<evidence type="ECO:0000259" key="1">
    <source>
        <dbReference type="Pfam" id="PF13577"/>
    </source>
</evidence>
<gene>
    <name evidence="2" type="ORF">WG901_04220</name>
</gene>
<dbReference type="SUPFAM" id="SSF54427">
    <property type="entry name" value="NTF2-like"/>
    <property type="match status" value="1"/>
</dbReference>
<proteinExistence type="predicted"/>
<evidence type="ECO:0000313" key="3">
    <source>
        <dbReference type="Proteomes" id="UP001361239"/>
    </source>
</evidence>
<dbReference type="Pfam" id="PF13577">
    <property type="entry name" value="SnoaL_4"/>
    <property type="match status" value="1"/>
</dbReference>
<protein>
    <submittedName>
        <fullName evidence="2">Nuclear transport factor 2 family protein</fullName>
    </submittedName>
</protein>
<dbReference type="CDD" id="cd00531">
    <property type="entry name" value="NTF2_like"/>
    <property type="match status" value="1"/>
</dbReference>
<comment type="caution">
    <text evidence="2">The sequence shown here is derived from an EMBL/GenBank/DDBJ whole genome shotgun (WGS) entry which is preliminary data.</text>
</comment>
<dbReference type="InterPro" id="IPR032710">
    <property type="entry name" value="NTF2-like_dom_sf"/>
</dbReference>
<name>A0ABU8RS43_9SPHN</name>
<evidence type="ECO:0000313" key="2">
    <source>
        <dbReference type="EMBL" id="MEJ5975826.1"/>
    </source>
</evidence>
<dbReference type="Proteomes" id="UP001361239">
    <property type="component" value="Unassembled WGS sequence"/>
</dbReference>
<organism evidence="2 3">
    <name type="scientific">Novosphingobium anseongense</name>
    <dbReference type="NCBI Taxonomy" id="3133436"/>
    <lineage>
        <taxon>Bacteria</taxon>
        <taxon>Pseudomonadati</taxon>
        <taxon>Pseudomonadota</taxon>
        <taxon>Alphaproteobacteria</taxon>
        <taxon>Sphingomonadales</taxon>
        <taxon>Sphingomonadaceae</taxon>
        <taxon>Novosphingobium</taxon>
    </lineage>
</organism>
<keyword evidence="3" id="KW-1185">Reference proteome</keyword>
<accession>A0ABU8RS43</accession>
<sequence>MPSDAEFQRLADELAVRRVLDEYCLRLEVNDFEEWLDLFTPDTVYEVYRRELKGRDAVRDMLSKAPHGVHLGGPMRITLNGDSAETIQNYLFIAAEDAAWNMGWYFRTVVRTADGWKIAHTRVQMQKIGSGTPPLFATK</sequence>
<dbReference type="InterPro" id="IPR037401">
    <property type="entry name" value="SnoaL-like"/>
</dbReference>
<feature type="domain" description="SnoaL-like" evidence="1">
    <location>
        <begin position="8"/>
        <end position="122"/>
    </location>
</feature>
<dbReference type="EMBL" id="JBBHJZ010000001">
    <property type="protein sequence ID" value="MEJ5975826.1"/>
    <property type="molecule type" value="Genomic_DNA"/>
</dbReference>
<dbReference type="RefSeq" id="WP_339585755.1">
    <property type="nucleotide sequence ID" value="NZ_JBBHJZ010000001.1"/>
</dbReference>
<dbReference type="Gene3D" id="3.10.450.50">
    <property type="match status" value="1"/>
</dbReference>
<reference evidence="2 3" key="1">
    <citation type="submission" date="2024-03" db="EMBL/GenBank/DDBJ databases">
        <authorList>
            <person name="Jo J.-H."/>
        </authorList>
    </citation>
    <scope>NUCLEOTIDE SEQUENCE [LARGE SCALE GENOMIC DNA]</scope>
    <source>
        <strain evidence="2 3">PS1R-30</strain>
    </source>
</reference>